<evidence type="ECO:0000256" key="1">
    <source>
        <dbReference type="SAM" id="MobiDB-lite"/>
    </source>
</evidence>
<accession>A0A087DLY1</accession>
<evidence type="ECO:0000256" key="2">
    <source>
        <dbReference type="SAM" id="SignalP"/>
    </source>
</evidence>
<comment type="caution">
    <text evidence="3">The sequence shown here is derived from an EMBL/GenBank/DDBJ whole genome shotgun (WGS) entry which is preliminary data.</text>
</comment>
<dbReference type="AlphaFoldDB" id="A0A087DLY1"/>
<evidence type="ECO:0000313" key="4">
    <source>
        <dbReference type="Proteomes" id="UP000029091"/>
    </source>
</evidence>
<protein>
    <recommendedName>
        <fullName evidence="5">Lipoprotein</fullName>
    </recommendedName>
</protein>
<evidence type="ECO:0008006" key="5">
    <source>
        <dbReference type="Google" id="ProtNLM"/>
    </source>
</evidence>
<name>A0A087DLY1_BIFAD</name>
<dbReference type="PROSITE" id="PS51257">
    <property type="entry name" value="PROKAR_LIPOPROTEIN"/>
    <property type="match status" value="1"/>
</dbReference>
<sequence>MQTRTPSFRSVSFIAKRVCALLCTVILMPALTACSMPRIAGRAEAEQRQSPCEKAYFDATADNKIAHDQHQHIIRRYFSAQQAVSAWTNTAAQCPARFAEGTLRSAQARHMARALGDQLSVAVAPITLSRFDDAESLDVDSKSLATAAQAEDRAGFAMEVLAARNSGHATLDISDRHKTTSQRFASFSGTIDDRRKTYEATALLAHPDTMLDSATGLTAPTDATIEMNCARSEITAIAGSSNAANDHSQSRVTNAKQSTDSRAQSLGVLAGLIADRVELALDWGYPSFDEALFA</sequence>
<proteinExistence type="predicted"/>
<evidence type="ECO:0000313" key="3">
    <source>
        <dbReference type="EMBL" id="KFI96531.1"/>
    </source>
</evidence>
<feature type="region of interest" description="Disordered" evidence="1">
    <location>
        <begin position="240"/>
        <end position="260"/>
    </location>
</feature>
<dbReference type="EMBL" id="JGZQ01000008">
    <property type="protein sequence ID" value="KFI96531.1"/>
    <property type="molecule type" value="Genomic_DNA"/>
</dbReference>
<reference evidence="3 4" key="1">
    <citation type="submission" date="2014-03" db="EMBL/GenBank/DDBJ databases">
        <title>Genomics of Bifidobacteria.</title>
        <authorList>
            <person name="Ventura M."/>
            <person name="Milani C."/>
            <person name="Lugli G.A."/>
        </authorList>
    </citation>
    <scope>NUCLEOTIDE SEQUENCE [LARGE SCALE GENOMIC DNA]</scope>
    <source>
        <strain evidence="4">JCM 15918</strain>
    </source>
</reference>
<dbReference type="Proteomes" id="UP000029091">
    <property type="component" value="Unassembled WGS sequence"/>
</dbReference>
<feature type="chain" id="PRO_5039209232" description="Lipoprotein" evidence="2">
    <location>
        <begin position="33"/>
        <end position="294"/>
    </location>
</feature>
<feature type="signal peptide" evidence="2">
    <location>
        <begin position="1"/>
        <end position="32"/>
    </location>
</feature>
<keyword evidence="2" id="KW-0732">Signal</keyword>
<organism evidence="3 4">
    <name type="scientific">Bifidobacterium adolescentis JCM 15918</name>
    <dbReference type="NCBI Taxonomy" id="1437612"/>
    <lineage>
        <taxon>Bacteria</taxon>
        <taxon>Bacillati</taxon>
        <taxon>Actinomycetota</taxon>
        <taxon>Actinomycetes</taxon>
        <taxon>Bifidobacteriales</taxon>
        <taxon>Bifidobacteriaceae</taxon>
        <taxon>Bifidobacterium</taxon>
    </lineage>
</organism>
<gene>
    <name evidence="3" type="ORF">BSTER_0368</name>
</gene>